<feature type="region of interest" description="Disordered" evidence="7">
    <location>
        <begin position="103"/>
        <end position="125"/>
    </location>
</feature>
<dbReference type="EnsemblFungi" id="CPAR2_213830-T">
    <property type="protein sequence ID" value="CPAR2_213830-T-p1"/>
    <property type="gene ID" value="CPAR2_213830"/>
</dbReference>
<dbReference type="GO" id="GO:0042147">
    <property type="term" value="P:retrograde transport, endosome to Golgi"/>
    <property type="evidence" value="ECO:0007669"/>
    <property type="project" value="InterPro"/>
</dbReference>
<dbReference type="CGD" id="CAL0000148377">
    <property type="gene designation" value="CPAR2_213830"/>
</dbReference>
<dbReference type="PANTHER" id="PTHR12965:SF0">
    <property type="entry name" value="VACUOLAR PROTEIN SORTING-ASSOCIATED PROTEIN 54"/>
    <property type="match status" value="1"/>
</dbReference>
<dbReference type="GO" id="GO:0005829">
    <property type="term" value="C:cytosol"/>
    <property type="evidence" value="ECO:0007669"/>
    <property type="project" value="GOC"/>
</dbReference>
<feature type="compositionally biased region" description="Basic and acidic residues" evidence="7">
    <location>
        <begin position="1289"/>
        <end position="1329"/>
    </location>
</feature>
<dbReference type="GO" id="GO:0006896">
    <property type="term" value="P:Golgi to vacuole transport"/>
    <property type="evidence" value="ECO:0007669"/>
    <property type="project" value="TreeGrafter"/>
</dbReference>
<evidence type="ECO:0000256" key="6">
    <source>
        <dbReference type="ARBA" id="ARBA00023054"/>
    </source>
</evidence>
<evidence type="ECO:0000256" key="2">
    <source>
        <dbReference type="ARBA" id="ARBA00009150"/>
    </source>
</evidence>
<dbReference type="GO" id="GO:0000938">
    <property type="term" value="C:GARP complex"/>
    <property type="evidence" value="ECO:0007669"/>
    <property type="project" value="InterPro"/>
</dbReference>
<sequence>MADESSNNINESSLDESVINLNDDLPMESSEHSFSSVDQPLSASAQQRLSHSHRRTGSLTSYRRSVDNESVVSSGTFFNIDDKSASGVYSPLGPNSIYELTVGSDQARSRKNKAPRSSVKLNGGMTLVSNLNTPTSHDIPQIQLERLKKKVSNRQLETRFVDDILDEYKKFEESYKALTEESLRKLSNSDNSTVSAFSSSEQIDSNNSLSMIPEVFLEPDFKLDDPRTFKKVLENTNLKLEEDHIVNDTGLQEKFSNYLDSVEISLISEIEKSSDSFFDAIGDIEKIQSKSDQCVQDYNTLMKKLDSLEKNQAKQGLRILESMLRKQNVEALERTTIQLQYVTTLFQLANISFRDDDYFKCLNEIVATETLIAGVELENVEDPEIRRIYPRINVSNLSDVPALIHIRNDLQTLKTDCSKKFTDDFVELLLNDLRSHYHNVPPKDTLNRMYSKMDSSRKYASNSFNTSYLDLKEGVKQKLREYVGYLAKSGQLVNAYTVYQNQFMGEIKNIIKQNLPTQKQEELSQTSTESSPAPNQIESKPNPLSTNIRILTPKEFESMLAETFAQLSECLRRLSVHQKLLLDVALSSIPPTSNVNIMSLDITKAIHKAIELTQIRLMKVMNVRQEQITDLPLSLYLRLYSITSAYLNECEMINPSFEFTGAGNVLKEWFPNKLVYYIHRLHTNLSRSAAKSCMSETWKVLDDPKVLQPAQIALNEVSGYTEFIQSTGTKGFSGSEWLSSMDFYDAGVSDEVSPKEESSATKLNIYGDEFMVPNLAVVVSGHVKEYMAASKAFPNHSLEIENNLLVYFRDLNSRVSQAVLGAGATRTAGLKHITTKHLALCTRFIEFNIALLSVVQGGFKEAPEQTEQLTFKKMIGEYKGHETELFAKVITIMEERTVSNCNKLPEINWAEPIKHPQQCHPYMESLVRDTLTVAKVLMRYLPEAKYSIILSRIFDNYKRLFVEAYCTRLPPFKDFNEKHNVLRDVDYFRVKLSDISGYKNSGQVIWENVNSMPTEEDTKMDEVMLSNTIVEAKQEPAAKSRNTFERLVSSARSSFERGPAAKQESPLGPTESNSSIKEEDEKANEPVAEEVQTQEDGKMSEDDSNVLFNADVVDDQELKEESSAVVENDKEQTGSNPVKQAFEGDSVDEGKKSDNGKVATNTIVSLQAPNNSKSNDTEKNATQEVAASNELPTNKEPITKLTDLEKKEDRRDAPVEMTILDDSQRVDSSAQSEKVDDPDKNEAGEENGRDLITNEQGTTTSEVPTRNQTTSTSKALSTDEEVIANGSANKEKSSSKKTSEGEDSTNEKSEANELQKEQANDADEVKETKPQVGQLADAQLADDQGEIDRNSTETAQGVKELPVDEPAKDEPAKDEPAKDEPAKDEPAKDEPANDEPAKDEPAKDEPAKDEPAKDSKVTSKDSPDKSSNNASNKTKNQKKKNKKNKKKK</sequence>
<comment type="subcellular location">
    <subcellularLocation>
        <location evidence="1">Golgi apparatus</location>
        <location evidence="1">trans-Golgi network</location>
    </subcellularLocation>
</comment>
<evidence type="ECO:0000256" key="7">
    <source>
        <dbReference type="SAM" id="MobiDB-lite"/>
    </source>
</evidence>
<dbReference type="Proteomes" id="UP000005221">
    <property type="component" value="Chromosome 2"/>
</dbReference>
<feature type="region of interest" description="Disordered" evidence="7">
    <location>
        <begin position="518"/>
        <end position="544"/>
    </location>
</feature>
<dbReference type="GO" id="GO:0015031">
    <property type="term" value="P:protein transport"/>
    <property type="evidence" value="ECO:0007669"/>
    <property type="project" value="UniProtKB-KW"/>
</dbReference>
<dbReference type="GO" id="GO:0019905">
    <property type="term" value="F:syntaxin binding"/>
    <property type="evidence" value="ECO:0007669"/>
    <property type="project" value="TreeGrafter"/>
</dbReference>
<feature type="compositionally biased region" description="Polar residues" evidence="7">
    <location>
        <begin position="32"/>
        <end position="49"/>
    </location>
</feature>
<feature type="compositionally biased region" description="Polar residues" evidence="7">
    <location>
        <begin position="532"/>
        <end position="544"/>
    </location>
</feature>
<dbReference type="EMBL" id="HE605206">
    <property type="protein sequence ID" value="CCE43739.1"/>
    <property type="molecule type" value="Genomic_DNA"/>
</dbReference>
<feature type="region of interest" description="Disordered" evidence="7">
    <location>
        <begin position="1049"/>
        <end position="1448"/>
    </location>
</feature>
<keyword evidence="4" id="KW-0653">Protein transport</keyword>
<feature type="compositionally biased region" description="Polar residues" evidence="7">
    <location>
        <begin position="1253"/>
        <end position="1276"/>
    </location>
</feature>
<accession>G8BEV0</accession>
<dbReference type="VEuPathDB" id="FungiDB:CPAR2_213830"/>
<evidence type="ECO:0000256" key="5">
    <source>
        <dbReference type="ARBA" id="ARBA00023034"/>
    </source>
</evidence>
<evidence type="ECO:0000313" key="9">
    <source>
        <dbReference type="CGD" id="CAL0000148377"/>
    </source>
</evidence>
<evidence type="ECO:0000313" key="12">
    <source>
        <dbReference type="Proteomes" id="UP000005221"/>
    </source>
</evidence>
<organism evidence="10 12">
    <name type="scientific">Candida parapsilosis (strain CDC 317 / ATCC MYA-4646)</name>
    <name type="common">Yeast</name>
    <name type="synonym">Monilia parapsilosis</name>
    <dbReference type="NCBI Taxonomy" id="578454"/>
    <lineage>
        <taxon>Eukaryota</taxon>
        <taxon>Fungi</taxon>
        <taxon>Dikarya</taxon>
        <taxon>Ascomycota</taxon>
        <taxon>Saccharomycotina</taxon>
        <taxon>Pichiomycetes</taxon>
        <taxon>Debaryomycetaceae</taxon>
        <taxon>Candida/Lodderomyces clade</taxon>
        <taxon>Candida</taxon>
    </lineage>
</organism>
<evidence type="ECO:0000256" key="4">
    <source>
        <dbReference type="ARBA" id="ARBA00022927"/>
    </source>
</evidence>
<dbReference type="PANTHER" id="PTHR12965">
    <property type="entry name" value="VACUOLAR PROTEIN SORTING 54"/>
    <property type="match status" value="1"/>
</dbReference>
<comment type="similarity">
    <text evidence="2">Belongs to the VPS54 family.</text>
</comment>
<evidence type="ECO:0000313" key="11">
    <source>
        <dbReference type="EnsemblFungi" id="CPAR2_213830-T-p1"/>
    </source>
</evidence>
<dbReference type="eggNOG" id="KOG2115">
    <property type="taxonomic scope" value="Eukaryota"/>
</dbReference>
<evidence type="ECO:0000256" key="3">
    <source>
        <dbReference type="ARBA" id="ARBA00022448"/>
    </source>
</evidence>
<feature type="region of interest" description="Disordered" evidence="7">
    <location>
        <begin position="1"/>
        <end position="62"/>
    </location>
</feature>
<keyword evidence="5" id="KW-0333">Golgi apparatus</keyword>
<feature type="compositionally biased region" description="Low complexity" evidence="7">
    <location>
        <begin position="1425"/>
        <end position="1434"/>
    </location>
</feature>
<dbReference type="Pfam" id="PF07928">
    <property type="entry name" value="Vps54"/>
    <property type="match status" value="1"/>
</dbReference>
<dbReference type="STRING" id="578454.G8BEV0"/>
<evidence type="ECO:0000256" key="1">
    <source>
        <dbReference type="ARBA" id="ARBA00004601"/>
    </source>
</evidence>
<keyword evidence="3" id="KW-0813">Transport</keyword>
<feature type="compositionally biased region" description="Basic residues" evidence="7">
    <location>
        <begin position="1435"/>
        <end position="1448"/>
    </location>
</feature>
<keyword evidence="12" id="KW-1185">Reference proteome</keyword>
<dbReference type="InterPro" id="IPR039745">
    <property type="entry name" value="Vps54"/>
</dbReference>
<feature type="compositionally biased region" description="Basic and acidic residues" evidence="7">
    <location>
        <begin position="1202"/>
        <end position="1214"/>
    </location>
</feature>
<evidence type="ECO:0000313" key="10">
    <source>
        <dbReference type="EMBL" id="CCE43739.1"/>
    </source>
</evidence>
<feature type="domain" description="Vacuolar protein sorting-associated protein 54 C-terminal" evidence="8">
    <location>
        <begin position="768"/>
        <end position="896"/>
    </location>
</feature>
<feature type="compositionally biased region" description="Basic and acidic residues" evidence="7">
    <location>
        <begin position="1361"/>
        <end position="1424"/>
    </location>
</feature>
<keyword evidence="6" id="KW-0175">Coiled coil</keyword>
<gene>
    <name evidence="9 10" type="ordered locus">CPAR2_213830</name>
</gene>
<reference evidence="10" key="3">
    <citation type="submission" date="2011-10" db="EMBL/GenBank/DDBJ databases">
        <title>Transcriptional landscape of the pathogenic yeast Candida parapsilosis.</title>
        <authorList>
            <person name="Guida A."/>
            <person name="Lindstaedt C."/>
            <person name="Maguire S.L."/>
            <person name="Ding C."/>
            <person name="Higgins D.G."/>
            <person name="Harris D."/>
            <person name="Berriman M."/>
            <person name="Butler G."/>
        </authorList>
    </citation>
    <scope>NUCLEOTIDE SEQUENCE</scope>
    <source>
        <strain evidence="10">CDC317</strain>
    </source>
</reference>
<accession>A0AAJ8W0J0</accession>
<reference evidence="12" key="1">
    <citation type="journal article" date="2009" name="Nature">
        <title>Evolution of pathogenicity and sexual reproduction in eight Candida genomes.</title>
        <authorList>
            <person name="Butler G."/>
            <person name="Rasmussen M.D."/>
            <person name="Lin M.F."/>
            <person name="Santos M.A."/>
            <person name="Sakthikumar S."/>
            <person name="Munro C.A."/>
            <person name="Rheinbay E."/>
            <person name="Grabherr M."/>
            <person name="Forche A."/>
            <person name="Reedy J.L."/>
            <person name="Agrafioti I."/>
            <person name="Arnaud M.B."/>
            <person name="Bates S."/>
            <person name="Brown A.J."/>
            <person name="Brunke S."/>
            <person name="Costanzo M.C."/>
            <person name="Fitzpatrick D.A."/>
            <person name="de Groot P.W."/>
            <person name="Harris D."/>
            <person name="Hoyer L.L."/>
            <person name="Hube B."/>
            <person name="Klis F.M."/>
            <person name="Kodira C."/>
            <person name="Lennard N."/>
            <person name="Logue M.E."/>
            <person name="Martin R."/>
            <person name="Neiman A.M."/>
            <person name="Nikolaou E."/>
            <person name="Quail M.A."/>
            <person name="Quinn J."/>
            <person name="Santos M.C."/>
            <person name="Schmitzberger F.F."/>
            <person name="Sherlock G."/>
            <person name="Shah P."/>
            <person name="Silverstein K.A."/>
            <person name="Skrzypek M.S."/>
            <person name="Soll D."/>
            <person name="Staggs R."/>
            <person name="Stansfield I."/>
            <person name="Stumpf M.P."/>
            <person name="Sudbery P.E."/>
            <person name="Srikantha T."/>
            <person name="Zeng Q."/>
            <person name="Berman J."/>
            <person name="Berriman M."/>
            <person name="Heitman J."/>
            <person name="Gow N.A."/>
            <person name="Lorenz M.C."/>
            <person name="Birren B.W."/>
            <person name="Kellis M."/>
            <person name="Cuomo C.A."/>
        </authorList>
    </citation>
    <scope>NUCLEOTIDE SEQUENCE [LARGE SCALE GENOMIC DNA]</scope>
    <source>
        <strain evidence="12">CDC 317 / ATCC MYA-4646</strain>
    </source>
</reference>
<feature type="compositionally biased region" description="Basic and acidic residues" evidence="7">
    <location>
        <begin position="1119"/>
        <end position="1132"/>
    </location>
</feature>
<feature type="compositionally biased region" description="Polar residues" evidence="7">
    <location>
        <begin position="1182"/>
        <end position="1192"/>
    </location>
</feature>
<feature type="compositionally biased region" description="Basic and acidic residues" evidence="7">
    <location>
        <begin position="1233"/>
        <end position="1249"/>
    </location>
</feature>
<name>G8BEV0_CANPC</name>
<feature type="compositionally biased region" description="Polar residues" evidence="7">
    <location>
        <begin position="1"/>
        <end position="12"/>
    </location>
</feature>
<reference evidence="11" key="4">
    <citation type="submission" date="2025-05" db="UniProtKB">
        <authorList>
            <consortium name="EnsemblFungi"/>
        </authorList>
    </citation>
    <scope>IDENTIFICATION</scope>
</reference>
<proteinExistence type="inferred from homology"/>
<feature type="compositionally biased region" description="Polar residues" evidence="7">
    <location>
        <begin position="1158"/>
        <end position="1174"/>
    </location>
</feature>
<evidence type="ECO:0000259" key="8">
    <source>
        <dbReference type="Pfam" id="PF07928"/>
    </source>
</evidence>
<reference evidence="12" key="2">
    <citation type="journal article" date="2011" name="BMC Genomics">
        <title>Using RNA-seq to determine the transcriptional landscape and the hypoxic response of the pathogenic yeast Candida parapsilosis.</title>
        <authorList>
            <person name="Guida A."/>
            <person name="Lindstaedt C."/>
            <person name="Maguire S.L."/>
            <person name="Ding C."/>
            <person name="Higgins D.G."/>
            <person name="Corton N.J."/>
            <person name="Berriman M."/>
            <person name="Butler G."/>
        </authorList>
    </citation>
    <scope>GENOME REANNOTATION</scope>
    <source>
        <strain evidence="12">CDC 317 / ATCC MYA-4646</strain>
    </source>
</reference>
<dbReference type="InterPro" id="IPR012501">
    <property type="entry name" value="Vps54_C"/>
</dbReference>
<protein>
    <submittedName>
        <fullName evidence="11">Vps54 domain-containing protein</fullName>
    </submittedName>
</protein>